<dbReference type="AlphaFoldDB" id="A0A250J457"/>
<organism evidence="3 4">
    <name type="scientific">Cystobacter fuscus</name>
    <dbReference type="NCBI Taxonomy" id="43"/>
    <lineage>
        <taxon>Bacteria</taxon>
        <taxon>Pseudomonadati</taxon>
        <taxon>Myxococcota</taxon>
        <taxon>Myxococcia</taxon>
        <taxon>Myxococcales</taxon>
        <taxon>Cystobacterineae</taxon>
        <taxon>Archangiaceae</taxon>
        <taxon>Cystobacter</taxon>
    </lineage>
</organism>
<evidence type="ECO:0000313" key="4">
    <source>
        <dbReference type="Proteomes" id="UP000217257"/>
    </source>
</evidence>
<feature type="compositionally biased region" description="Pro residues" evidence="1">
    <location>
        <begin position="48"/>
        <end position="57"/>
    </location>
</feature>
<proteinExistence type="predicted"/>
<evidence type="ECO:0000313" key="3">
    <source>
        <dbReference type="EMBL" id="ATB38288.1"/>
    </source>
</evidence>
<accession>A0A250J457</accession>
<evidence type="ECO:0000259" key="2">
    <source>
        <dbReference type="PROSITE" id="PS51677"/>
    </source>
</evidence>
<dbReference type="InterPro" id="IPR011330">
    <property type="entry name" value="Glyco_hydro/deAcase_b/a-brl"/>
</dbReference>
<dbReference type="Pfam" id="PF01522">
    <property type="entry name" value="Polysacc_deac_1"/>
    <property type="match status" value="1"/>
</dbReference>
<dbReference type="InterPro" id="IPR006311">
    <property type="entry name" value="TAT_signal"/>
</dbReference>
<name>A0A250J457_9BACT</name>
<dbReference type="PROSITE" id="PS51318">
    <property type="entry name" value="TAT"/>
    <property type="match status" value="1"/>
</dbReference>
<dbReference type="PANTHER" id="PTHR43123:SF1">
    <property type="entry name" value="POLYSACCHARIDE DEACETYLASE-RELATED"/>
    <property type="match status" value="1"/>
</dbReference>
<protein>
    <recommendedName>
        <fullName evidence="2">NodB homology domain-containing protein</fullName>
    </recommendedName>
</protein>
<dbReference type="KEGG" id="cfus:CYFUS_003722"/>
<reference evidence="3 4" key="1">
    <citation type="submission" date="2017-06" db="EMBL/GenBank/DDBJ databases">
        <title>Sequencing and comparative analysis of myxobacterial genomes.</title>
        <authorList>
            <person name="Rupp O."/>
            <person name="Goesmann A."/>
            <person name="Sogaard-Andersen L."/>
        </authorList>
    </citation>
    <scope>NUCLEOTIDE SEQUENCE [LARGE SCALE GENOMIC DNA]</scope>
    <source>
        <strain evidence="3 4">DSM 52655</strain>
    </source>
</reference>
<dbReference type="SUPFAM" id="SSF88713">
    <property type="entry name" value="Glycoside hydrolase/deacetylase"/>
    <property type="match status" value="1"/>
</dbReference>
<dbReference type="EMBL" id="CP022098">
    <property type="protein sequence ID" value="ATB38288.1"/>
    <property type="molecule type" value="Genomic_DNA"/>
</dbReference>
<dbReference type="PROSITE" id="PS51677">
    <property type="entry name" value="NODB"/>
    <property type="match status" value="1"/>
</dbReference>
<dbReference type="GO" id="GO:0016810">
    <property type="term" value="F:hydrolase activity, acting on carbon-nitrogen (but not peptide) bonds"/>
    <property type="evidence" value="ECO:0007669"/>
    <property type="project" value="InterPro"/>
</dbReference>
<dbReference type="Proteomes" id="UP000217257">
    <property type="component" value="Chromosome"/>
</dbReference>
<dbReference type="InterPro" id="IPR002509">
    <property type="entry name" value="NODB_dom"/>
</dbReference>
<evidence type="ECO:0000256" key="1">
    <source>
        <dbReference type="SAM" id="MobiDB-lite"/>
    </source>
</evidence>
<feature type="domain" description="NodB homology" evidence="2">
    <location>
        <begin position="105"/>
        <end position="323"/>
    </location>
</feature>
<dbReference type="Gene3D" id="3.20.20.370">
    <property type="entry name" value="Glycoside hydrolase/deacetylase"/>
    <property type="match status" value="1"/>
</dbReference>
<dbReference type="RefSeq" id="WP_232537649.1">
    <property type="nucleotide sequence ID" value="NZ_CP022098.1"/>
</dbReference>
<dbReference type="PANTHER" id="PTHR43123">
    <property type="entry name" value="POLYSACCHARIDE DEACETYLASE-RELATED"/>
    <property type="match status" value="1"/>
</dbReference>
<dbReference type="GO" id="GO:0005975">
    <property type="term" value="P:carbohydrate metabolic process"/>
    <property type="evidence" value="ECO:0007669"/>
    <property type="project" value="InterPro"/>
</dbReference>
<feature type="region of interest" description="Disordered" evidence="1">
    <location>
        <begin position="40"/>
        <end position="66"/>
    </location>
</feature>
<gene>
    <name evidence="3" type="ORF">CYFUS_003722</name>
</gene>
<sequence length="344" mass="38117">MSLPEPMPFPSPAVPERREFLRHSGLIAASALIAAAPSSDALAASPAPTAPREPPPTRGGRSPSKQFWPDGARLVISLSMQFEAGAQPERGASSPFPSIDPKYPDLPAATWYAYGIKEGIPRLLDLFERKRVKVTSHMVGQAVDRTPQLAKEIVERGHEAAAHGQTWTPQFSMSPEEERASYEANVRSIERATGTKPVGFNAFWMRGTPRTLEILQDLGFTYHIDDVSRDEPFLIPVKGKPFTVVPYTLGMNDIVQFEGRNASAEAFGRELKDEFDVLYAEAATRRRMMSISTHDRIAGRPSRVKALEEFITYVQKQPGVVFMRKDEIARFALESPLTPREGGI</sequence>